<dbReference type="Proteomes" id="UP001515500">
    <property type="component" value="Chromosome 16"/>
</dbReference>
<evidence type="ECO:0000256" key="1">
    <source>
        <dbReference type="SAM" id="MobiDB-lite"/>
    </source>
</evidence>
<evidence type="ECO:0000313" key="3">
    <source>
        <dbReference type="Proteomes" id="UP001515500"/>
    </source>
</evidence>
<organism evidence="3 4">
    <name type="scientific">Dioscorea cayennensis subsp. rotundata</name>
    <name type="common">White Guinea yam</name>
    <name type="synonym">Dioscorea rotundata</name>
    <dbReference type="NCBI Taxonomy" id="55577"/>
    <lineage>
        <taxon>Eukaryota</taxon>
        <taxon>Viridiplantae</taxon>
        <taxon>Streptophyta</taxon>
        <taxon>Embryophyta</taxon>
        <taxon>Tracheophyta</taxon>
        <taxon>Spermatophyta</taxon>
        <taxon>Magnoliopsida</taxon>
        <taxon>Liliopsida</taxon>
        <taxon>Dioscoreales</taxon>
        <taxon>Dioscoreaceae</taxon>
        <taxon>Dioscorea</taxon>
    </lineage>
</organism>
<dbReference type="Pfam" id="PF14303">
    <property type="entry name" value="NAM-associated"/>
    <property type="match status" value="1"/>
</dbReference>
<name>A0AB40CSZ6_DIOCR</name>
<proteinExistence type="predicted"/>
<dbReference type="InterPro" id="IPR001005">
    <property type="entry name" value="SANT/Myb"/>
</dbReference>
<reference evidence="4" key="1">
    <citation type="submission" date="2025-08" db="UniProtKB">
        <authorList>
            <consortium name="RefSeq"/>
        </authorList>
    </citation>
    <scope>IDENTIFICATION</scope>
</reference>
<sequence length="323" mass="37749">MGMTSQQINIETSGFQIPSSDPENLDKNSHADQQNTTETGSFSDSQFPPFFTQPRIENIILNEDQHEDQVEKQQPWSMEDDKMLVSAWLTISTNSVVGTSQNDRTFWKRVTDYFNENRQSGPRRKTTSCKQHWFWIISLINKFNQIYNRLLGEHHSGWSDDQLKEHARTLYYQNRKKHFIHKHVWVMLKDDPKWKPNTPLARSSKKLKINESGAYTSSSHADTSIDVDDSEVEVRLIGQKATKAKRKGKSNVVEKSNIDEQMKARWAELQEWRNEKLAEVRSLKKSFEMVADHQILTMDTSHMNAEQLENRLMCNVIKSKYNI</sequence>
<dbReference type="InterPro" id="IPR029466">
    <property type="entry name" value="NAM-associated_C"/>
</dbReference>
<keyword evidence="3" id="KW-1185">Reference proteome</keyword>
<dbReference type="AlphaFoldDB" id="A0AB40CSZ6"/>
<dbReference type="PANTHER" id="PTHR45023:SF4">
    <property type="entry name" value="GLYCINE-RICH PROTEIN-RELATED"/>
    <property type="match status" value="1"/>
</dbReference>
<feature type="region of interest" description="Disordered" evidence="1">
    <location>
        <begin position="1"/>
        <end position="48"/>
    </location>
</feature>
<feature type="domain" description="Myb-like" evidence="2">
    <location>
        <begin position="68"/>
        <end position="137"/>
    </location>
</feature>
<dbReference type="GeneID" id="120278466"/>
<dbReference type="RefSeq" id="XP_039141194.1">
    <property type="nucleotide sequence ID" value="XM_039285260.1"/>
</dbReference>
<protein>
    <submittedName>
        <fullName evidence="4">Glutathione S-transferase T3</fullName>
    </submittedName>
</protein>
<feature type="compositionally biased region" description="Polar residues" evidence="1">
    <location>
        <begin position="1"/>
        <end position="22"/>
    </location>
</feature>
<dbReference type="PANTHER" id="PTHR45023">
    <property type="match status" value="1"/>
</dbReference>
<feature type="compositionally biased region" description="Polar residues" evidence="1">
    <location>
        <begin position="31"/>
        <end position="46"/>
    </location>
</feature>
<evidence type="ECO:0000259" key="2">
    <source>
        <dbReference type="PROSITE" id="PS50090"/>
    </source>
</evidence>
<dbReference type="PROSITE" id="PS50090">
    <property type="entry name" value="MYB_LIKE"/>
    <property type="match status" value="1"/>
</dbReference>
<gene>
    <name evidence="4" type="primary">LOC120278466</name>
</gene>
<accession>A0AB40CSZ6</accession>
<evidence type="ECO:0000313" key="4">
    <source>
        <dbReference type="RefSeq" id="XP_039141194.1"/>
    </source>
</evidence>